<feature type="transmembrane region" description="Helical" evidence="1">
    <location>
        <begin position="7"/>
        <end position="28"/>
    </location>
</feature>
<keyword evidence="2" id="KW-1185">Reference proteome</keyword>
<keyword evidence="1" id="KW-1133">Transmembrane helix</keyword>
<feature type="transmembrane region" description="Helical" evidence="1">
    <location>
        <begin position="90"/>
        <end position="112"/>
    </location>
</feature>
<organism evidence="2 3">
    <name type="scientific">Heterorhabditis bacteriophora</name>
    <name type="common">Entomopathogenic nematode worm</name>
    <dbReference type="NCBI Taxonomy" id="37862"/>
    <lineage>
        <taxon>Eukaryota</taxon>
        <taxon>Metazoa</taxon>
        <taxon>Ecdysozoa</taxon>
        <taxon>Nematoda</taxon>
        <taxon>Chromadorea</taxon>
        <taxon>Rhabditida</taxon>
        <taxon>Rhabditina</taxon>
        <taxon>Rhabditomorpha</taxon>
        <taxon>Strongyloidea</taxon>
        <taxon>Heterorhabditidae</taxon>
        <taxon>Heterorhabditis</taxon>
    </lineage>
</organism>
<accession>A0A1I7X8A5</accession>
<keyword evidence="1" id="KW-0812">Transmembrane</keyword>
<protein>
    <submittedName>
        <fullName evidence="3">Ovule protein</fullName>
    </submittedName>
</protein>
<name>A0A1I7X8A5_HETBA</name>
<keyword evidence="1" id="KW-0472">Membrane</keyword>
<evidence type="ECO:0000313" key="2">
    <source>
        <dbReference type="Proteomes" id="UP000095283"/>
    </source>
</evidence>
<dbReference type="WBParaSite" id="Hba_13726">
    <property type="protein sequence ID" value="Hba_13726"/>
    <property type="gene ID" value="Hba_13726"/>
</dbReference>
<evidence type="ECO:0000313" key="3">
    <source>
        <dbReference type="WBParaSite" id="Hba_13726"/>
    </source>
</evidence>
<dbReference type="AlphaFoldDB" id="A0A1I7X8A5"/>
<proteinExistence type="predicted"/>
<dbReference type="Proteomes" id="UP000095283">
    <property type="component" value="Unplaced"/>
</dbReference>
<evidence type="ECO:0000256" key="1">
    <source>
        <dbReference type="SAM" id="Phobius"/>
    </source>
</evidence>
<reference evidence="3" key="1">
    <citation type="submission" date="2016-11" db="UniProtKB">
        <authorList>
            <consortium name="WormBaseParasite"/>
        </authorList>
    </citation>
    <scope>IDENTIFICATION</scope>
</reference>
<sequence>MFSQIKFFLELCTISYLHIFRFVVNIQFRLWPNLDLGLMLEWKQVQKSKEMQLSVSSEDSPLATPPRALSPSDLSLTGNHLVSVLDLSKAMVTLGTCKLLLISIVLIQVCLFSEKIHKFTLGFLEPRPLPQRSTPASPMGKEWDNFGRSWIVRHL</sequence>